<keyword evidence="6" id="KW-0084">Basement membrane</keyword>
<evidence type="ECO:0000256" key="12">
    <source>
        <dbReference type="PROSITE-ProRule" id="PRU00460"/>
    </source>
</evidence>
<proteinExistence type="predicted"/>
<keyword evidence="7" id="KW-0130">Cell adhesion</keyword>
<keyword evidence="10" id="KW-0325">Glycoprotein</keyword>
<feature type="transmembrane region" description="Helical" evidence="13">
    <location>
        <begin position="835"/>
        <end position="858"/>
    </location>
</feature>
<gene>
    <name evidence="16" type="ORF">SPHA_45734</name>
</gene>
<evidence type="ECO:0000256" key="8">
    <source>
        <dbReference type="ARBA" id="ARBA00023054"/>
    </source>
</evidence>
<evidence type="ECO:0000313" key="17">
    <source>
        <dbReference type="Proteomes" id="UP000597762"/>
    </source>
</evidence>
<evidence type="ECO:0000256" key="10">
    <source>
        <dbReference type="ARBA" id="ARBA00023180"/>
    </source>
</evidence>
<evidence type="ECO:0000256" key="3">
    <source>
        <dbReference type="ARBA" id="ARBA00022530"/>
    </source>
</evidence>
<dbReference type="GO" id="GO:0009888">
    <property type="term" value="P:tissue development"/>
    <property type="evidence" value="ECO:0007669"/>
    <property type="project" value="TreeGrafter"/>
</dbReference>
<evidence type="ECO:0000256" key="11">
    <source>
        <dbReference type="ARBA" id="ARBA00023292"/>
    </source>
</evidence>
<organism evidence="16 17">
    <name type="scientific">Acanthosepion pharaonis</name>
    <name type="common">Pharaoh cuttlefish</name>
    <name type="synonym">Sepia pharaonis</name>
    <dbReference type="NCBI Taxonomy" id="158019"/>
    <lineage>
        <taxon>Eukaryota</taxon>
        <taxon>Metazoa</taxon>
        <taxon>Spiralia</taxon>
        <taxon>Lophotrochozoa</taxon>
        <taxon>Mollusca</taxon>
        <taxon>Cephalopoda</taxon>
        <taxon>Coleoidea</taxon>
        <taxon>Decapodiformes</taxon>
        <taxon>Sepiida</taxon>
        <taxon>Sepiina</taxon>
        <taxon>Sepiidae</taxon>
        <taxon>Acanthosepion</taxon>
    </lineage>
</organism>
<dbReference type="Pfam" id="PF00053">
    <property type="entry name" value="EGF_laminin"/>
    <property type="match status" value="8"/>
</dbReference>
<feature type="disulfide bond" evidence="12">
    <location>
        <begin position="89"/>
        <end position="98"/>
    </location>
</feature>
<evidence type="ECO:0000256" key="4">
    <source>
        <dbReference type="ARBA" id="ARBA00022729"/>
    </source>
</evidence>
<evidence type="ECO:0000313" key="16">
    <source>
        <dbReference type="EMBL" id="CAE1285996.1"/>
    </source>
</evidence>
<comment type="caution">
    <text evidence="12">Lacks conserved residue(s) required for the propagation of feature annotation.</text>
</comment>
<keyword evidence="9 12" id="KW-1015">Disulfide bond</keyword>
<sequence>MATETDANECLQCNCNGKSHECYFNQTLYDLTGHGGYCINCRDNTAGPNCDQCKVNHYLKKPEHMCMPCNCDATGSTNLQCDFTGKCRCKPGVTGVHCDRCKPNHYDFSAYGCRSCDCDLAGSFENQPHCDTITGKCRCKANVEGQKCDRCKIGFFGMEESNPFGCIACFCYGHSSSCQSANGYYGRSTVSLFDTGRQRWKAVDRANVVVNTQFNAITRQLGVAAQGREFIYFVAPDRYLGDRRFSYNQFLSFKFRIGENQARASRADIVLEGGNGQMVSLPIYAQKNPVPKATEQEYRFRLHEHADYEWQPHLLAEDFITLLSNLTAIKIRGTYNTDGTGFLDDVKMGTAWLGFNGGKVATWVEQCNCPTAYLGEYCQSCSPGYRRDPPNGGPFARCVPCECNGHSDDCDVNTGRCICKHNTIGRNCERCLEGYYGDARQGTTDDCKQCPCPNNGTCQQFSNKEVVCTNCPDGYGGDLCNICLDGYYGDPAGRHGPKTPCQRCSCNDNIDLNSVGNCNTITGECLNCRYNTVGFFCEKCLPNYYGDALALPKGQCKPCNCYEKGTLPTGTIFSCDPNNGQCPCQNAVEGLKCDKCQPGYWNLDSGSGCEPCNCDLTGSIDSNCDQNHGQCTCKDNTLLCPCLFSSSKSLPFSSSLVPAFLLFSSLPFSSSFPCLSPLLFAFLLFLVPYLSLFFPAFLLFFVPAFLLLFKPAFLLFSSLPFSSSFFPCLSPLLNPCLSPLLFPAFLLFSFSFLLLPSPLPFNLPFSSSQSLPFSSSSFSPCLSPLLVPAFLIFYIIPYHFPAFLLFCVPASSFLLFSSLPFSSSRPLPFSSSRPCLLKFLLPAFLLFFIPAFLLFYSLLSPLPRPCLSPLLNPAFLLFLPPVPLSPLLLSSPCLSPLLVPAFLLFFVPAFLLFSYPCLSPLLIPCLSPLLIKSCLSPLLSPAFLLFYFPSLSPLLNFPAFLLFYPCLSPLLQTCLSPLLQFFSPLRSSLPFPLPPYFFSFLLNLPFSSSLKLSFSPFSKESLPFSSSKTPAFLLFCPCLFLFSRCLFLFFPFFSSSRPCLSPLLSPENSYTLFFPCLSPFLLPPLFALSPLPLPAFSLLQSNVPAFLLFYLPAFLLFCIPNFSSSQNDFLLFSSLPFSSSHPCLSPLPFSP</sequence>
<evidence type="ECO:0000256" key="1">
    <source>
        <dbReference type="ARBA" id="ARBA00004302"/>
    </source>
</evidence>
<dbReference type="OrthoDB" id="430826at2759"/>
<dbReference type="InterPro" id="IPR000034">
    <property type="entry name" value="Laminin_IV"/>
</dbReference>
<evidence type="ECO:0000259" key="14">
    <source>
        <dbReference type="PROSITE" id="PS50027"/>
    </source>
</evidence>
<comment type="caution">
    <text evidence="16">The sequence shown here is derived from an EMBL/GenBank/DDBJ whole genome shotgun (WGS) entry which is preliminary data.</text>
</comment>
<feature type="domain" description="Laminin IV type A" evidence="15">
    <location>
        <begin position="195"/>
        <end position="366"/>
    </location>
</feature>
<dbReference type="FunFam" id="2.10.25.10:FF:000084">
    <property type="entry name" value="Laminin subunit alpha 3"/>
    <property type="match status" value="1"/>
</dbReference>
<dbReference type="FunFam" id="2.10.25.10:FF:000758">
    <property type="entry name" value="Laminin subunit gamma 1"/>
    <property type="match status" value="1"/>
</dbReference>
<dbReference type="AlphaFoldDB" id="A0A812D1E5"/>
<keyword evidence="8" id="KW-0175">Coiled coil</keyword>
<feature type="disulfide bond" evidence="12">
    <location>
        <begin position="584"/>
        <end position="593"/>
    </location>
</feature>
<feature type="disulfide bond" evidence="12">
    <location>
        <begin position="69"/>
        <end position="81"/>
    </location>
</feature>
<evidence type="ECO:0000256" key="2">
    <source>
        <dbReference type="ARBA" id="ARBA00022525"/>
    </source>
</evidence>
<accession>A0A812D1E5</accession>
<feature type="transmembrane region" description="Helical" evidence="13">
    <location>
        <begin position="901"/>
        <end position="923"/>
    </location>
</feature>
<feature type="domain" description="Laminin EGF-like" evidence="14">
    <location>
        <begin position="401"/>
        <end position="449"/>
    </location>
</feature>
<dbReference type="FunFam" id="2.10.25.10:FF:000224">
    <property type="entry name" value="Usherin"/>
    <property type="match status" value="1"/>
</dbReference>
<dbReference type="PANTHER" id="PTHR10574:SF435">
    <property type="entry name" value="LAMININ SUBUNIT GAMMA-1"/>
    <property type="match status" value="1"/>
</dbReference>
<evidence type="ECO:0000256" key="5">
    <source>
        <dbReference type="ARBA" id="ARBA00022737"/>
    </source>
</evidence>
<keyword evidence="13" id="KW-0472">Membrane</keyword>
<name>A0A812D1E5_ACAPH</name>
<dbReference type="SMART" id="SM00180">
    <property type="entry name" value="EGF_Lam"/>
    <property type="match status" value="8"/>
</dbReference>
<dbReference type="FunFam" id="2.10.25.10:FF:000051">
    <property type="entry name" value="Laminin subunit alpha 4"/>
    <property type="match status" value="1"/>
</dbReference>
<evidence type="ECO:0000256" key="13">
    <source>
        <dbReference type="SAM" id="Phobius"/>
    </source>
</evidence>
<feature type="transmembrane region" description="Helical" evidence="13">
    <location>
        <begin position="1031"/>
        <end position="1052"/>
    </location>
</feature>
<feature type="transmembrane region" description="Helical" evidence="13">
    <location>
        <begin position="870"/>
        <end position="889"/>
    </location>
</feature>
<feature type="disulfide bond" evidence="12">
    <location>
        <begin position="139"/>
        <end position="148"/>
    </location>
</feature>
<keyword evidence="13" id="KW-1133">Transmembrane helix</keyword>
<feature type="domain" description="Laminin EGF-like" evidence="14">
    <location>
        <begin position="504"/>
        <end position="558"/>
    </location>
</feature>
<evidence type="ECO:0000256" key="7">
    <source>
        <dbReference type="ARBA" id="ARBA00022889"/>
    </source>
</evidence>
<keyword evidence="11 12" id="KW-0424">Laminin EGF-like domain</keyword>
<keyword evidence="17" id="KW-1185">Reference proteome</keyword>
<feature type="transmembrane region" description="Helical" evidence="13">
    <location>
        <begin position="802"/>
        <end position="823"/>
    </location>
</feature>
<feature type="domain" description="Laminin EGF-like" evidence="14">
    <location>
        <begin position="559"/>
        <end position="611"/>
    </location>
</feature>
<dbReference type="InterPro" id="IPR000742">
    <property type="entry name" value="EGF"/>
</dbReference>
<dbReference type="GO" id="GO:0009887">
    <property type="term" value="P:animal organ morphogenesis"/>
    <property type="evidence" value="ECO:0007669"/>
    <property type="project" value="TreeGrafter"/>
</dbReference>
<feature type="transmembrane region" description="Helical" evidence="13">
    <location>
        <begin position="1072"/>
        <end position="1093"/>
    </location>
</feature>
<feature type="disulfide bond" evidence="12">
    <location>
        <begin position="528"/>
        <end position="537"/>
    </location>
</feature>
<dbReference type="PANTHER" id="PTHR10574">
    <property type="entry name" value="NETRIN/LAMININ-RELATED"/>
    <property type="match status" value="1"/>
</dbReference>
<comment type="subcellular location">
    <subcellularLocation>
        <location evidence="1">Secreted</location>
        <location evidence="1">Extracellular space</location>
        <location evidence="1">Extracellular matrix</location>
        <location evidence="1">Basement membrane</location>
    </subcellularLocation>
</comment>
<evidence type="ECO:0000256" key="6">
    <source>
        <dbReference type="ARBA" id="ARBA00022869"/>
    </source>
</evidence>
<dbReference type="FunFam" id="2.10.25.10:FF:000067">
    <property type="entry name" value="Laminin subunit gamma 1"/>
    <property type="match status" value="1"/>
</dbReference>
<keyword evidence="2" id="KW-0964">Secreted</keyword>
<evidence type="ECO:0000259" key="15">
    <source>
        <dbReference type="PROSITE" id="PS51115"/>
    </source>
</evidence>
<dbReference type="GO" id="GO:0007155">
    <property type="term" value="P:cell adhesion"/>
    <property type="evidence" value="ECO:0007669"/>
    <property type="project" value="UniProtKB-KW"/>
</dbReference>
<feature type="transmembrane region" description="Helical" evidence="13">
    <location>
        <begin position="692"/>
        <end position="717"/>
    </location>
</feature>
<dbReference type="SUPFAM" id="SSF57196">
    <property type="entry name" value="EGF/Laminin"/>
    <property type="match status" value="7"/>
</dbReference>
<keyword evidence="4" id="KW-0732">Signal</keyword>
<dbReference type="PROSITE" id="PS50027">
    <property type="entry name" value="EGF_LAM_2"/>
    <property type="match status" value="5"/>
</dbReference>
<dbReference type="Gene3D" id="2.10.25.10">
    <property type="entry name" value="Laminin"/>
    <property type="match status" value="7"/>
</dbReference>
<feature type="domain" description="Laminin EGF-like" evidence="14">
    <location>
        <begin position="116"/>
        <end position="168"/>
    </location>
</feature>
<keyword evidence="5" id="KW-0677">Repeat</keyword>
<dbReference type="SMART" id="SM00281">
    <property type="entry name" value="LamB"/>
    <property type="match status" value="1"/>
</dbReference>
<dbReference type="EMBL" id="CAHIKZ030002372">
    <property type="protein sequence ID" value="CAE1285996.1"/>
    <property type="molecule type" value="Genomic_DNA"/>
</dbReference>
<feature type="transmembrane region" description="Helical" evidence="13">
    <location>
        <begin position="737"/>
        <end position="756"/>
    </location>
</feature>
<dbReference type="PRINTS" id="PR00011">
    <property type="entry name" value="EGFLAMININ"/>
</dbReference>
<keyword evidence="13" id="KW-0812">Transmembrane</keyword>
<dbReference type="GO" id="GO:0007411">
    <property type="term" value="P:axon guidance"/>
    <property type="evidence" value="ECO:0007669"/>
    <property type="project" value="TreeGrafter"/>
</dbReference>
<reference evidence="16" key="1">
    <citation type="submission" date="2021-01" db="EMBL/GenBank/DDBJ databases">
        <authorList>
            <person name="Li R."/>
            <person name="Bekaert M."/>
        </authorList>
    </citation>
    <scope>NUCLEOTIDE SEQUENCE</scope>
    <source>
        <strain evidence="16">Farmed</strain>
    </source>
</reference>
<dbReference type="SMART" id="SM00181">
    <property type="entry name" value="EGF"/>
    <property type="match status" value="3"/>
</dbReference>
<feature type="disulfide bond" evidence="12">
    <location>
        <begin position="419"/>
        <end position="428"/>
    </location>
</feature>
<keyword evidence="3" id="KW-0272">Extracellular matrix</keyword>
<feature type="transmembrane region" description="Helical" evidence="13">
    <location>
        <begin position="777"/>
        <end position="796"/>
    </location>
</feature>
<dbReference type="Pfam" id="PF00052">
    <property type="entry name" value="Laminin_B"/>
    <property type="match status" value="1"/>
</dbReference>
<feature type="transmembrane region" description="Helical" evidence="13">
    <location>
        <begin position="1105"/>
        <end position="1123"/>
    </location>
</feature>
<protein>
    <submittedName>
        <fullName evidence="16">LAMC1</fullName>
    </submittedName>
</protein>
<dbReference type="GO" id="GO:0005604">
    <property type="term" value="C:basement membrane"/>
    <property type="evidence" value="ECO:0007669"/>
    <property type="project" value="UniProtKB-SubCell"/>
</dbReference>
<dbReference type="PROSITE" id="PS51115">
    <property type="entry name" value="LAMININ_IVA"/>
    <property type="match status" value="1"/>
</dbReference>
<dbReference type="PROSITE" id="PS01248">
    <property type="entry name" value="EGF_LAM_1"/>
    <property type="match status" value="3"/>
</dbReference>
<dbReference type="Proteomes" id="UP000597762">
    <property type="component" value="Unassembled WGS sequence"/>
</dbReference>
<dbReference type="InterPro" id="IPR050440">
    <property type="entry name" value="Laminin/Netrin_ECM"/>
</dbReference>
<feature type="transmembrane region" description="Helical" evidence="13">
    <location>
        <begin position="656"/>
        <end position="685"/>
    </location>
</feature>
<dbReference type="InterPro" id="IPR002049">
    <property type="entry name" value="LE_dom"/>
</dbReference>
<dbReference type="CDD" id="cd00055">
    <property type="entry name" value="EGF_Lam"/>
    <property type="match status" value="6"/>
</dbReference>
<evidence type="ECO:0000256" key="9">
    <source>
        <dbReference type="ARBA" id="ARBA00023157"/>
    </source>
</evidence>
<feature type="domain" description="Laminin EGF-like" evidence="14">
    <location>
        <begin position="69"/>
        <end position="115"/>
    </location>
</feature>